<dbReference type="GO" id="GO:0005886">
    <property type="term" value="C:plasma membrane"/>
    <property type="evidence" value="ECO:0007669"/>
    <property type="project" value="UniProtKB-SubCell"/>
</dbReference>
<proteinExistence type="inferred from homology"/>
<dbReference type="GO" id="GO:0015740">
    <property type="term" value="P:C4-dicarboxylate transport"/>
    <property type="evidence" value="ECO:0007669"/>
    <property type="project" value="TreeGrafter"/>
</dbReference>
<organism evidence="11 12">
    <name type="scientific">Vreelandella aquamarina</name>
    <dbReference type="NCBI Taxonomy" id="77097"/>
    <lineage>
        <taxon>Bacteria</taxon>
        <taxon>Pseudomonadati</taxon>
        <taxon>Pseudomonadota</taxon>
        <taxon>Gammaproteobacteria</taxon>
        <taxon>Oceanospirillales</taxon>
        <taxon>Halomonadaceae</taxon>
        <taxon>Vreelandella</taxon>
    </lineage>
</organism>
<feature type="transmembrane region" description="Helical" evidence="9">
    <location>
        <begin position="91"/>
        <end position="111"/>
    </location>
</feature>
<evidence type="ECO:0000256" key="8">
    <source>
        <dbReference type="ARBA" id="ARBA00038436"/>
    </source>
</evidence>
<feature type="transmembrane region" description="Helical" evidence="9">
    <location>
        <begin position="44"/>
        <end position="66"/>
    </location>
</feature>
<dbReference type="Proteomes" id="UP000501053">
    <property type="component" value="Chromosome"/>
</dbReference>
<evidence type="ECO:0000256" key="7">
    <source>
        <dbReference type="ARBA" id="ARBA00023136"/>
    </source>
</evidence>
<comment type="similarity">
    <text evidence="8 9">Belongs to the TRAP transporter small permease family.</text>
</comment>
<dbReference type="AlphaFoldDB" id="A0A6F8XFI1"/>
<reference evidence="11 12" key="1">
    <citation type="submission" date="2020-03" db="EMBL/GenBank/DDBJ databases">
        <title>Complete Genome Sequence of Halomonas meridiana strain Eplume2, isolated from hydrothermal-plume in the north east Pacific Ocean.</title>
        <authorList>
            <person name="Kurihara Y."/>
            <person name="Kawai S."/>
            <person name="Sakai A."/>
            <person name="Galipon J."/>
            <person name="Arakawa K."/>
        </authorList>
    </citation>
    <scope>NUCLEOTIDE SEQUENCE [LARGE SCALE GENOMIC DNA]</scope>
    <source>
        <strain evidence="11 12">Eplume2</strain>
    </source>
</reference>
<feature type="transmembrane region" description="Helical" evidence="9">
    <location>
        <begin position="12"/>
        <end position="32"/>
    </location>
</feature>
<dbReference type="PANTHER" id="PTHR35011:SF10">
    <property type="entry name" value="TRAP TRANSPORTER SMALL PERMEASE PROTEIN"/>
    <property type="match status" value="1"/>
</dbReference>
<dbReference type="GO" id="GO:0022857">
    <property type="term" value="F:transmembrane transporter activity"/>
    <property type="evidence" value="ECO:0007669"/>
    <property type="project" value="UniProtKB-UniRule"/>
</dbReference>
<evidence type="ECO:0000256" key="3">
    <source>
        <dbReference type="ARBA" id="ARBA00022475"/>
    </source>
</evidence>
<evidence type="ECO:0000256" key="2">
    <source>
        <dbReference type="ARBA" id="ARBA00022448"/>
    </source>
</evidence>
<feature type="domain" description="Tripartite ATP-independent periplasmic transporters DctQ component" evidence="10">
    <location>
        <begin position="26"/>
        <end position="156"/>
    </location>
</feature>
<comment type="function">
    <text evidence="9">Part of the tripartite ATP-independent periplasmic (TRAP) transport system.</text>
</comment>
<evidence type="ECO:0000313" key="12">
    <source>
        <dbReference type="Proteomes" id="UP000501053"/>
    </source>
</evidence>
<feature type="transmembrane region" description="Helical" evidence="9">
    <location>
        <begin position="131"/>
        <end position="156"/>
    </location>
</feature>
<keyword evidence="7 9" id="KW-0472">Membrane</keyword>
<evidence type="ECO:0000256" key="6">
    <source>
        <dbReference type="ARBA" id="ARBA00022989"/>
    </source>
</evidence>
<dbReference type="PANTHER" id="PTHR35011">
    <property type="entry name" value="2,3-DIKETO-L-GULONATE TRAP TRANSPORTER SMALL PERMEASE PROTEIN YIAM"/>
    <property type="match status" value="1"/>
</dbReference>
<accession>A0A6F8XFI1</accession>
<keyword evidence="5 9" id="KW-0812">Transmembrane</keyword>
<keyword evidence="4 9" id="KW-0997">Cell inner membrane</keyword>
<dbReference type="RefSeq" id="WP_172515065.1">
    <property type="nucleotide sequence ID" value="NZ_AP022869.1"/>
</dbReference>
<name>A0A6F8XFI1_9GAMM</name>
<evidence type="ECO:0000256" key="4">
    <source>
        <dbReference type="ARBA" id="ARBA00022519"/>
    </source>
</evidence>
<protein>
    <recommendedName>
        <fullName evidence="9">TRAP transporter small permease protein</fullName>
    </recommendedName>
</protein>
<keyword evidence="3" id="KW-1003">Cell membrane</keyword>
<sequence length="173" mass="19872">MRAIKRLLDRINLTLTTLGGLAITLMMVHITLDVLMRFIFNKPLPGTITIVSQYYMLIAVFLPLAYAEQTKSHISVELFTDRMPIRIQQHLAGWIYLASSIMCFIVTARTWGEALGRMASSTSVMQGDFNIIVWPTYFLLPIGFFLFGITLTYKFLHYIINNFKDNTMEAFDD</sequence>
<evidence type="ECO:0000256" key="9">
    <source>
        <dbReference type="RuleBase" id="RU369079"/>
    </source>
</evidence>
<keyword evidence="2 9" id="KW-0813">Transport</keyword>
<evidence type="ECO:0000313" key="11">
    <source>
        <dbReference type="EMBL" id="BCB71827.1"/>
    </source>
</evidence>
<gene>
    <name evidence="11" type="ORF">HMEPL2_21780</name>
</gene>
<comment type="subcellular location">
    <subcellularLocation>
        <location evidence="1 9">Cell inner membrane</location>
        <topology evidence="1 9">Multi-pass membrane protein</topology>
    </subcellularLocation>
</comment>
<evidence type="ECO:0000259" key="10">
    <source>
        <dbReference type="Pfam" id="PF04290"/>
    </source>
</evidence>
<keyword evidence="12" id="KW-1185">Reference proteome</keyword>
<comment type="subunit">
    <text evidence="9">The complex comprises the extracytoplasmic solute receptor protein and the two transmembrane proteins.</text>
</comment>
<dbReference type="Pfam" id="PF04290">
    <property type="entry name" value="DctQ"/>
    <property type="match status" value="1"/>
</dbReference>
<evidence type="ECO:0000256" key="5">
    <source>
        <dbReference type="ARBA" id="ARBA00022692"/>
    </source>
</evidence>
<dbReference type="InterPro" id="IPR055348">
    <property type="entry name" value="DctQ"/>
</dbReference>
<dbReference type="InterPro" id="IPR007387">
    <property type="entry name" value="TRAP_DctQ"/>
</dbReference>
<evidence type="ECO:0000256" key="1">
    <source>
        <dbReference type="ARBA" id="ARBA00004429"/>
    </source>
</evidence>
<dbReference type="EMBL" id="AP022869">
    <property type="protein sequence ID" value="BCB71827.1"/>
    <property type="molecule type" value="Genomic_DNA"/>
</dbReference>
<keyword evidence="6 9" id="KW-1133">Transmembrane helix</keyword>